<protein>
    <submittedName>
        <fullName evidence="1">Uncharacterized protein</fullName>
    </submittedName>
</protein>
<sequence>MKKALYDHHIYISIDGKPISSLRCADDIDLVGGTRTEQQDLANRRCYRAGAYGKRNRRSW</sequence>
<evidence type="ECO:0000313" key="2">
    <source>
        <dbReference type="Proteomes" id="UP000828390"/>
    </source>
</evidence>
<accession>A0A9D4HM07</accession>
<reference evidence="1" key="2">
    <citation type="submission" date="2020-11" db="EMBL/GenBank/DDBJ databases">
        <authorList>
            <person name="McCartney M.A."/>
            <person name="Auch B."/>
            <person name="Kono T."/>
            <person name="Mallez S."/>
            <person name="Becker A."/>
            <person name="Gohl D.M."/>
            <person name="Silverstein K.A.T."/>
            <person name="Koren S."/>
            <person name="Bechman K.B."/>
            <person name="Herman A."/>
            <person name="Abrahante J.E."/>
            <person name="Garbe J."/>
        </authorList>
    </citation>
    <scope>NUCLEOTIDE SEQUENCE</scope>
    <source>
        <strain evidence="1">Duluth1</strain>
        <tissue evidence="1">Whole animal</tissue>
    </source>
</reference>
<gene>
    <name evidence="1" type="ORF">DPMN_050175</name>
</gene>
<dbReference type="Proteomes" id="UP000828390">
    <property type="component" value="Unassembled WGS sequence"/>
</dbReference>
<name>A0A9D4HM07_DREPO</name>
<proteinExistence type="predicted"/>
<comment type="caution">
    <text evidence="1">The sequence shown here is derived from an EMBL/GenBank/DDBJ whole genome shotgun (WGS) entry which is preliminary data.</text>
</comment>
<keyword evidence="2" id="KW-1185">Reference proteome</keyword>
<evidence type="ECO:0000313" key="1">
    <source>
        <dbReference type="EMBL" id="KAH3724359.1"/>
    </source>
</evidence>
<organism evidence="1 2">
    <name type="scientific">Dreissena polymorpha</name>
    <name type="common">Zebra mussel</name>
    <name type="synonym">Mytilus polymorpha</name>
    <dbReference type="NCBI Taxonomy" id="45954"/>
    <lineage>
        <taxon>Eukaryota</taxon>
        <taxon>Metazoa</taxon>
        <taxon>Spiralia</taxon>
        <taxon>Lophotrochozoa</taxon>
        <taxon>Mollusca</taxon>
        <taxon>Bivalvia</taxon>
        <taxon>Autobranchia</taxon>
        <taxon>Heteroconchia</taxon>
        <taxon>Euheterodonta</taxon>
        <taxon>Imparidentia</taxon>
        <taxon>Neoheterodontei</taxon>
        <taxon>Myida</taxon>
        <taxon>Dreissenoidea</taxon>
        <taxon>Dreissenidae</taxon>
        <taxon>Dreissena</taxon>
    </lineage>
</organism>
<dbReference type="EMBL" id="JAIWYP010000012">
    <property type="protein sequence ID" value="KAH3724359.1"/>
    <property type="molecule type" value="Genomic_DNA"/>
</dbReference>
<dbReference type="AlphaFoldDB" id="A0A9D4HM07"/>
<reference evidence="1" key="1">
    <citation type="journal article" date="2019" name="bioRxiv">
        <title>The Genome of the Zebra Mussel, Dreissena polymorpha: A Resource for Invasive Species Research.</title>
        <authorList>
            <person name="McCartney M.A."/>
            <person name="Auch B."/>
            <person name="Kono T."/>
            <person name="Mallez S."/>
            <person name="Zhang Y."/>
            <person name="Obille A."/>
            <person name="Becker A."/>
            <person name="Abrahante J.E."/>
            <person name="Garbe J."/>
            <person name="Badalamenti J.P."/>
            <person name="Herman A."/>
            <person name="Mangelson H."/>
            <person name="Liachko I."/>
            <person name="Sullivan S."/>
            <person name="Sone E.D."/>
            <person name="Koren S."/>
            <person name="Silverstein K.A.T."/>
            <person name="Beckman K.B."/>
            <person name="Gohl D.M."/>
        </authorList>
    </citation>
    <scope>NUCLEOTIDE SEQUENCE</scope>
    <source>
        <strain evidence="1">Duluth1</strain>
        <tissue evidence="1">Whole animal</tissue>
    </source>
</reference>